<dbReference type="GO" id="GO:0009423">
    <property type="term" value="P:chorismate biosynthetic process"/>
    <property type="evidence" value="ECO:0007669"/>
    <property type="project" value="UniProtKB-UniPathway"/>
</dbReference>
<evidence type="ECO:0000256" key="3">
    <source>
        <dbReference type="ARBA" id="ARBA00007985"/>
    </source>
</evidence>
<dbReference type="GO" id="GO:0009073">
    <property type="term" value="P:aromatic amino acid family biosynthetic process"/>
    <property type="evidence" value="ECO:0007669"/>
    <property type="project" value="UniProtKB-KW"/>
</dbReference>
<dbReference type="NCBIfam" id="NF009395">
    <property type="entry name" value="PRK12755.1"/>
    <property type="match status" value="1"/>
</dbReference>
<feature type="domain" description="DAHP synthetase I/KDSA" evidence="9">
    <location>
        <begin position="53"/>
        <end position="335"/>
    </location>
</feature>
<dbReference type="NCBIfam" id="TIGR00034">
    <property type="entry name" value="aroFGH"/>
    <property type="match status" value="1"/>
</dbReference>
<accession>A0A7W9DSE1</accession>
<organism evidence="10 11">
    <name type="scientific">Sphaerisporangium krabiense</name>
    <dbReference type="NCBI Taxonomy" id="763782"/>
    <lineage>
        <taxon>Bacteria</taxon>
        <taxon>Bacillati</taxon>
        <taxon>Actinomycetota</taxon>
        <taxon>Actinomycetes</taxon>
        <taxon>Streptosporangiales</taxon>
        <taxon>Streptosporangiaceae</taxon>
        <taxon>Sphaerisporangium</taxon>
    </lineage>
</organism>
<evidence type="ECO:0000313" key="11">
    <source>
        <dbReference type="Proteomes" id="UP000588112"/>
    </source>
</evidence>
<evidence type="ECO:0000259" key="9">
    <source>
        <dbReference type="Pfam" id="PF00793"/>
    </source>
</evidence>
<reference evidence="10 11" key="1">
    <citation type="submission" date="2020-08" db="EMBL/GenBank/DDBJ databases">
        <title>Sequencing the genomes of 1000 actinobacteria strains.</title>
        <authorList>
            <person name="Klenk H.-P."/>
        </authorList>
    </citation>
    <scope>NUCLEOTIDE SEQUENCE [LARGE SCALE GENOMIC DNA]</scope>
    <source>
        <strain evidence="10 11">DSM 45790</strain>
    </source>
</reference>
<dbReference type="GO" id="GO:0005737">
    <property type="term" value="C:cytoplasm"/>
    <property type="evidence" value="ECO:0007669"/>
    <property type="project" value="TreeGrafter"/>
</dbReference>
<dbReference type="InterPro" id="IPR013785">
    <property type="entry name" value="Aldolase_TIM"/>
</dbReference>
<name>A0A7W9DSE1_9ACTN</name>
<dbReference type="Proteomes" id="UP000588112">
    <property type="component" value="Unassembled WGS sequence"/>
</dbReference>
<dbReference type="EC" id="2.5.1.54" evidence="8"/>
<comment type="similarity">
    <text evidence="3 8">Belongs to the class-I DAHP synthase family.</text>
</comment>
<keyword evidence="11" id="KW-1185">Reference proteome</keyword>
<evidence type="ECO:0000256" key="4">
    <source>
        <dbReference type="ARBA" id="ARBA00022605"/>
    </source>
</evidence>
<dbReference type="EMBL" id="JACHBR010000001">
    <property type="protein sequence ID" value="MBB5629466.1"/>
    <property type="molecule type" value="Genomic_DNA"/>
</dbReference>
<evidence type="ECO:0000256" key="1">
    <source>
        <dbReference type="ARBA" id="ARBA00003726"/>
    </source>
</evidence>
<evidence type="ECO:0000256" key="8">
    <source>
        <dbReference type="PIRNR" id="PIRNR001361"/>
    </source>
</evidence>
<evidence type="ECO:0000313" key="10">
    <source>
        <dbReference type="EMBL" id="MBB5629466.1"/>
    </source>
</evidence>
<evidence type="ECO:0000256" key="7">
    <source>
        <dbReference type="ARBA" id="ARBA00047508"/>
    </source>
</evidence>
<proteinExistence type="inferred from homology"/>
<comment type="pathway">
    <text evidence="2 8">Metabolic intermediate biosynthesis; chorismate biosynthesis; chorismate from D-erythrose 4-phosphate and phosphoenolpyruvate: step 1/7.</text>
</comment>
<dbReference type="AlphaFoldDB" id="A0A7W9DSE1"/>
<dbReference type="PIRSF" id="PIRSF001361">
    <property type="entry name" value="DAHP_synthase"/>
    <property type="match status" value="1"/>
</dbReference>
<comment type="caution">
    <text evidence="10">The sequence shown here is derived from an EMBL/GenBank/DDBJ whole genome shotgun (WGS) entry which is preliminary data.</text>
</comment>
<gene>
    <name evidence="10" type="ORF">BJ981_005165</name>
</gene>
<keyword evidence="6 8" id="KW-0057">Aromatic amino acid biosynthesis</keyword>
<dbReference type="UniPathway" id="UPA00053">
    <property type="reaction ID" value="UER00084"/>
</dbReference>
<dbReference type="Gene3D" id="3.20.20.70">
    <property type="entry name" value="Aldolase class I"/>
    <property type="match status" value="1"/>
</dbReference>
<keyword evidence="5 8" id="KW-0808">Transferase</keyword>
<dbReference type="InterPro" id="IPR006219">
    <property type="entry name" value="DAHP_synth_1"/>
</dbReference>
<evidence type="ECO:0000256" key="6">
    <source>
        <dbReference type="ARBA" id="ARBA00023141"/>
    </source>
</evidence>
<evidence type="ECO:0000256" key="2">
    <source>
        <dbReference type="ARBA" id="ARBA00004688"/>
    </source>
</evidence>
<comment type="function">
    <text evidence="1 8">Stereospecific condensation of phosphoenolpyruvate (PEP) and D-erythrose-4-phosphate (E4P) giving rise to 3-deoxy-D-arabino-heptulosonate-7-phosphate (DAHP).</text>
</comment>
<sequence length="359" mass="37800">MLQDLDTRIDRPTRRATLPRTVALPAPGRLGAEIPLPPAAADRVLAHRAAAGRILDGADDRLLVIVGPCSIHDPVAGLDYARRLADAAAGHDRDLLVVMRGYLEKPRTVLGWKGLVHDPALDGSDDLPTGLRVGRRFLRDVAALGLPLAAEFVDPFLAPYFADLVTYGALGARTVTSQPHRQLASWLPLPVGCKNAVDGDLTTAVEAIRAARAPHVFPGVTEEGTPGVLRGAGNPHAHLVLRGGASGPNYDRESVAGALRRLGEADLPGRVVIDASHGNSGKDHRRQPHVVADIAAQVAGGGRGVAGVMIESFLEEGRQEAPLRYGVSITDACVGFPDTLAALDLLATAARRRRLTGSP</sequence>
<dbReference type="PANTHER" id="PTHR21225">
    <property type="entry name" value="PHOSPHO-2-DEHYDRO-3-DEOXYHEPTONATE ALDOLASE DAHP SYNTHETASE"/>
    <property type="match status" value="1"/>
</dbReference>
<keyword evidence="4 8" id="KW-0028">Amino-acid biosynthesis</keyword>
<dbReference type="PANTHER" id="PTHR21225:SF12">
    <property type="entry name" value="PHOSPHO-2-DEHYDRO-3-DEOXYHEPTONATE ALDOLASE, TYROSINE-INHIBITED"/>
    <property type="match status" value="1"/>
</dbReference>
<dbReference type="Pfam" id="PF00793">
    <property type="entry name" value="DAHP_synth_1"/>
    <property type="match status" value="1"/>
</dbReference>
<evidence type="ECO:0000256" key="5">
    <source>
        <dbReference type="ARBA" id="ARBA00022679"/>
    </source>
</evidence>
<dbReference type="GO" id="GO:0003849">
    <property type="term" value="F:3-deoxy-7-phosphoheptulonate synthase activity"/>
    <property type="evidence" value="ECO:0007669"/>
    <property type="project" value="UniProtKB-EC"/>
</dbReference>
<dbReference type="RefSeq" id="WP_184614570.1">
    <property type="nucleotide sequence ID" value="NZ_BOOS01000056.1"/>
</dbReference>
<comment type="catalytic activity">
    <reaction evidence="7 8">
        <text>D-erythrose 4-phosphate + phosphoenolpyruvate + H2O = 7-phospho-2-dehydro-3-deoxy-D-arabino-heptonate + phosphate</text>
        <dbReference type="Rhea" id="RHEA:14717"/>
        <dbReference type="ChEBI" id="CHEBI:15377"/>
        <dbReference type="ChEBI" id="CHEBI:16897"/>
        <dbReference type="ChEBI" id="CHEBI:43474"/>
        <dbReference type="ChEBI" id="CHEBI:58394"/>
        <dbReference type="ChEBI" id="CHEBI:58702"/>
        <dbReference type="EC" id="2.5.1.54"/>
    </reaction>
</comment>
<dbReference type="InterPro" id="IPR006218">
    <property type="entry name" value="DAHP1/KDSA"/>
</dbReference>
<protein>
    <recommendedName>
        <fullName evidence="8">Phospho-2-dehydro-3-deoxyheptonate aldolase</fullName>
        <ecNumber evidence="8">2.5.1.54</ecNumber>
    </recommendedName>
</protein>
<dbReference type="GO" id="GO:0008652">
    <property type="term" value="P:amino acid biosynthetic process"/>
    <property type="evidence" value="ECO:0007669"/>
    <property type="project" value="UniProtKB-KW"/>
</dbReference>
<dbReference type="SUPFAM" id="SSF51569">
    <property type="entry name" value="Aldolase"/>
    <property type="match status" value="1"/>
</dbReference>